<dbReference type="GO" id="GO:0016161">
    <property type="term" value="F:beta-amylase activity"/>
    <property type="evidence" value="ECO:0007669"/>
    <property type="project" value="UniProtKB-EC"/>
</dbReference>
<evidence type="ECO:0000256" key="2">
    <source>
        <dbReference type="ARBA" id="ARBA00023277"/>
    </source>
</evidence>
<keyword evidence="2 4" id="KW-0119">Carbohydrate metabolism</keyword>
<name>A0A3P6GDF9_BRAOL</name>
<dbReference type="Pfam" id="PF01373">
    <property type="entry name" value="Glyco_hydro_14"/>
    <property type="match status" value="1"/>
</dbReference>
<dbReference type="Gene3D" id="3.20.20.80">
    <property type="entry name" value="Glycosidases"/>
    <property type="match status" value="1"/>
</dbReference>
<dbReference type="EMBL" id="LR031879">
    <property type="protein sequence ID" value="VDD55205.1"/>
    <property type="molecule type" value="Genomic_DNA"/>
</dbReference>
<evidence type="ECO:0000256" key="1">
    <source>
        <dbReference type="ARBA" id="ARBA00005652"/>
    </source>
</evidence>
<dbReference type="GO" id="GO:0000272">
    <property type="term" value="P:polysaccharide catabolic process"/>
    <property type="evidence" value="ECO:0007669"/>
    <property type="project" value="UniProtKB-KW"/>
</dbReference>
<organism evidence="5">
    <name type="scientific">Brassica oleracea</name>
    <name type="common">Wild cabbage</name>
    <dbReference type="NCBI Taxonomy" id="3712"/>
    <lineage>
        <taxon>Eukaryota</taxon>
        <taxon>Viridiplantae</taxon>
        <taxon>Streptophyta</taxon>
        <taxon>Embryophyta</taxon>
        <taxon>Tracheophyta</taxon>
        <taxon>Spermatophyta</taxon>
        <taxon>Magnoliopsida</taxon>
        <taxon>eudicotyledons</taxon>
        <taxon>Gunneridae</taxon>
        <taxon>Pentapetalae</taxon>
        <taxon>rosids</taxon>
        <taxon>malvids</taxon>
        <taxon>Brassicales</taxon>
        <taxon>Brassicaceae</taxon>
        <taxon>Brassiceae</taxon>
        <taxon>Brassica</taxon>
    </lineage>
</organism>
<comment type="similarity">
    <text evidence="1 4">Belongs to the glycosyl hydrolase 14 family.</text>
</comment>
<keyword evidence="4" id="KW-0378">Hydrolase</keyword>
<accession>A0A3P6GDF9</accession>
<evidence type="ECO:0000256" key="3">
    <source>
        <dbReference type="ARBA" id="ARBA00023326"/>
    </source>
</evidence>
<comment type="catalytic activity">
    <reaction evidence="4">
        <text>Hydrolysis of (1-&gt;4)-alpha-D-glucosidic linkages in polysaccharides so as to remove successive maltose units from the non-reducing ends of the chains.</text>
        <dbReference type="EC" id="3.2.1.2"/>
    </reaction>
</comment>
<sequence>MGPGSSRELESFSAMKRYYLRSSLQAYAESVEKTNWGTSGPHDAGEYKNLPEDTEFFQERWNSKYIWKVFHGLVFREATGTRTQTSNIGESNLSRNRGKAIRKSSRNILALQHQVKRC</sequence>
<keyword evidence="4" id="KW-0326">Glycosidase</keyword>
<protein>
    <recommendedName>
        <fullName evidence="4">Beta-amylase</fullName>
        <ecNumber evidence="4">3.2.1.2</ecNumber>
    </recommendedName>
</protein>
<dbReference type="AlphaFoldDB" id="A0A3P6GDF9"/>
<keyword evidence="3 4" id="KW-0624">Polysaccharide degradation</keyword>
<reference evidence="5" key="1">
    <citation type="submission" date="2018-11" db="EMBL/GenBank/DDBJ databases">
        <authorList>
            <consortium name="Genoscope - CEA"/>
            <person name="William W."/>
        </authorList>
    </citation>
    <scope>NUCLEOTIDE SEQUENCE</scope>
</reference>
<gene>
    <name evidence="5" type="ORF">BOLC8T48434H</name>
</gene>
<dbReference type="InterPro" id="IPR017853">
    <property type="entry name" value="GH"/>
</dbReference>
<proteinExistence type="inferred from homology"/>
<dbReference type="EC" id="3.2.1.2" evidence="4"/>
<evidence type="ECO:0000256" key="4">
    <source>
        <dbReference type="RuleBase" id="RU000509"/>
    </source>
</evidence>
<evidence type="ECO:0000313" key="5">
    <source>
        <dbReference type="EMBL" id="VDD55205.1"/>
    </source>
</evidence>
<dbReference type="SUPFAM" id="SSF51445">
    <property type="entry name" value="(Trans)glycosidases"/>
    <property type="match status" value="1"/>
</dbReference>
<dbReference type="InterPro" id="IPR001554">
    <property type="entry name" value="Glyco_hydro_14"/>
</dbReference>